<reference evidence="4 5" key="1">
    <citation type="submission" date="2017-09" db="EMBL/GenBank/DDBJ databases">
        <title>WGS assembly of Aquilegia coerulea Goldsmith.</title>
        <authorList>
            <person name="Hodges S."/>
            <person name="Kramer E."/>
            <person name="Nordborg M."/>
            <person name="Tomkins J."/>
            <person name="Borevitz J."/>
            <person name="Derieg N."/>
            <person name="Yan J."/>
            <person name="Mihaltcheva S."/>
            <person name="Hayes R.D."/>
            <person name="Rokhsar D."/>
        </authorList>
    </citation>
    <scope>NUCLEOTIDE SEQUENCE [LARGE SCALE GENOMIC DNA]</scope>
    <source>
        <strain evidence="5">cv. Goldsmith</strain>
    </source>
</reference>
<keyword evidence="5" id="KW-1185">Reference proteome</keyword>
<organism evidence="4 5">
    <name type="scientific">Aquilegia coerulea</name>
    <name type="common">Rocky mountain columbine</name>
    <dbReference type="NCBI Taxonomy" id="218851"/>
    <lineage>
        <taxon>Eukaryota</taxon>
        <taxon>Viridiplantae</taxon>
        <taxon>Streptophyta</taxon>
        <taxon>Embryophyta</taxon>
        <taxon>Tracheophyta</taxon>
        <taxon>Spermatophyta</taxon>
        <taxon>Magnoliopsida</taxon>
        <taxon>Ranunculales</taxon>
        <taxon>Ranunculaceae</taxon>
        <taxon>Thalictroideae</taxon>
        <taxon>Aquilegia</taxon>
    </lineage>
</organism>
<dbReference type="Pfam" id="PF16845">
    <property type="entry name" value="SQAPI"/>
    <property type="match status" value="1"/>
</dbReference>
<proteinExistence type="predicted"/>
<dbReference type="Proteomes" id="UP000230069">
    <property type="component" value="Unassembled WGS sequence"/>
</dbReference>
<dbReference type="SUPFAM" id="SSF54403">
    <property type="entry name" value="Cystatin/monellin"/>
    <property type="match status" value="1"/>
</dbReference>
<dbReference type="InParanoid" id="A0A2G5D4D1"/>
<dbReference type="CDD" id="cd00042">
    <property type="entry name" value="CY"/>
    <property type="match status" value="1"/>
</dbReference>
<evidence type="ECO:0000256" key="1">
    <source>
        <dbReference type="ARBA" id="ARBA00022690"/>
    </source>
</evidence>
<dbReference type="InterPro" id="IPR046350">
    <property type="entry name" value="Cystatin_sf"/>
</dbReference>
<dbReference type="PANTHER" id="PTHR47364:SF2">
    <property type="entry name" value="CYSTEINE PROTEINASE INHIBITOR 5"/>
    <property type="match status" value="1"/>
</dbReference>
<dbReference type="STRING" id="218851.A0A2G5D4D1"/>
<dbReference type="OrthoDB" id="2016588at2759"/>
<dbReference type="AlphaFoldDB" id="A0A2G5D4D1"/>
<gene>
    <name evidence="4" type="ORF">AQUCO_02800213v1</name>
</gene>
<feature type="domain" description="Cystatin" evidence="3">
    <location>
        <begin position="7"/>
        <end position="96"/>
    </location>
</feature>
<keyword evidence="1" id="KW-0646">Protease inhibitor</keyword>
<evidence type="ECO:0000313" key="5">
    <source>
        <dbReference type="Proteomes" id="UP000230069"/>
    </source>
</evidence>
<keyword evidence="2" id="KW-0789">Thiol protease inhibitor</keyword>
<dbReference type="Gene3D" id="3.10.450.10">
    <property type="match status" value="1"/>
</dbReference>
<accession>A0A2G5D4D1</accession>
<name>A0A2G5D4D1_AQUCA</name>
<dbReference type="InterPro" id="IPR000010">
    <property type="entry name" value="Cystatin_dom"/>
</dbReference>
<dbReference type="SMART" id="SM00043">
    <property type="entry name" value="CY"/>
    <property type="match status" value="1"/>
</dbReference>
<sequence length="96" mass="10847">MARKSGSLVGGWKPIEDIKDPHVQELGEFAVSEHNKEAKKNLKFDQVVRGDTQVVSGLKYRLVVTAKDGSVKNEYEAIVWEKAWLGFKNLTSFKQL</sequence>
<evidence type="ECO:0000256" key="2">
    <source>
        <dbReference type="ARBA" id="ARBA00022704"/>
    </source>
</evidence>
<dbReference type="PANTHER" id="PTHR47364">
    <property type="entry name" value="CYSTEINE PROTEINASE INHIBITOR 5"/>
    <property type="match status" value="1"/>
</dbReference>
<dbReference type="GO" id="GO:0004869">
    <property type="term" value="F:cysteine-type endopeptidase inhibitor activity"/>
    <property type="evidence" value="ECO:0007669"/>
    <property type="project" value="UniProtKB-KW"/>
</dbReference>
<evidence type="ECO:0000313" key="4">
    <source>
        <dbReference type="EMBL" id="PIA38365.1"/>
    </source>
</evidence>
<evidence type="ECO:0000259" key="3">
    <source>
        <dbReference type="SMART" id="SM00043"/>
    </source>
</evidence>
<dbReference type="EMBL" id="KZ305045">
    <property type="protein sequence ID" value="PIA38365.1"/>
    <property type="molecule type" value="Genomic_DNA"/>
</dbReference>
<protein>
    <recommendedName>
        <fullName evidence="3">Cystatin domain-containing protein</fullName>
    </recommendedName>
</protein>
<dbReference type="FunCoup" id="A0A2G5D4D1">
    <property type="interactions" value="1"/>
</dbReference>